<accession>X0S938</accession>
<dbReference type="GO" id="GO:0051539">
    <property type="term" value="F:4 iron, 4 sulfur cluster binding"/>
    <property type="evidence" value="ECO:0007669"/>
    <property type="project" value="UniProtKB-KW"/>
</dbReference>
<evidence type="ECO:0000259" key="5">
    <source>
        <dbReference type="PROSITE" id="PS51379"/>
    </source>
</evidence>
<dbReference type="InterPro" id="IPR017900">
    <property type="entry name" value="4Fe4S_Fe_S_CS"/>
</dbReference>
<dbReference type="AlphaFoldDB" id="X0S938"/>
<dbReference type="PROSITE" id="PS51379">
    <property type="entry name" value="4FE4S_FER_2"/>
    <property type="match status" value="2"/>
</dbReference>
<dbReference type="SUPFAM" id="SSF54862">
    <property type="entry name" value="4Fe-4S ferredoxins"/>
    <property type="match status" value="1"/>
</dbReference>
<dbReference type="Pfam" id="PF13237">
    <property type="entry name" value="Fer4_10"/>
    <property type="match status" value="1"/>
</dbReference>
<dbReference type="InterPro" id="IPR050572">
    <property type="entry name" value="Fe-S_Ferredoxin"/>
</dbReference>
<proteinExistence type="predicted"/>
<organism evidence="6">
    <name type="scientific">marine sediment metagenome</name>
    <dbReference type="NCBI Taxonomy" id="412755"/>
    <lineage>
        <taxon>unclassified sequences</taxon>
        <taxon>metagenomes</taxon>
        <taxon>ecological metagenomes</taxon>
    </lineage>
</organism>
<dbReference type="InterPro" id="IPR017896">
    <property type="entry name" value="4Fe4S_Fe-S-bd"/>
</dbReference>
<keyword evidence="3" id="KW-0408">Iron</keyword>
<dbReference type="PANTHER" id="PTHR43687:SF1">
    <property type="entry name" value="FERREDOXIN III"/>
    <property type="match status" value="1"/>
</dbReference>
<evidence type="ECO:0000313" key="6">
    <source>
        <dbReference type="EMBL" id="GAF71711.1"/>
    </source>
</evidence>
<keyword evidence="2" id="KW-0479">Metal-binding</keyword>
<sequence length="79" mass="8305">HVVDGECPAGVCKALTVFVIDQEKCKACGRCLKACPTEAISGGMKKVPALIDQDKCVKCGACREACTFDSVATMAPVRQ</sequence>
<feature type="domain" description="4Fe-4S ferredoxin-type" evidence="5">
    <location>
        <begin position="16"/>
        <end position="45"/>
    </location>
</feature>
<feature type="domain" description="4Fe-4S ferredoxin-type" evidence="5">
    <location>
        <begin position="47"/>
        <end position="77"/>
    </location>
</feature>
<evidence type="ECO:0000256" key="2">
    <source>
        <dbReference type="ARBA" id="ARBA00022723"/>
    </source>
</evidence>
<dbReference type="Gene3D" id="3.30.70.20">
    <property type="match status" value="2"/>
</dbReference>
<name>X0S938_9ZZZZ</name>
<dbReference type="PROSITE" id="PS00198">
    <property type="entry name" value="4FE4S_FER_1"/>
    <property type="match status" value="1"/>
</dbReference>
<gene>
    <name evidence="6" type="ORF">S01H1_05206</name>
</gene>
<dbReference type="EMBL" id="BARS01002714">
    <property type="protein sequence ID" value="GAF71711.1"/>
    <property type="molecule type" value="Genomic_DNA"/>
</dbReference>
<evidence type="ECO:0000256" key="4">
    <source>
        <dbReference type="ARBA" id="ARBA00023014"/>
    </source>
</evidence>
<evidence type="ECO:0000256" key="1">
    <source>
        <dbReference type="ARBA" id="ARBA00022485"/>
    </source>
</evidence>
<keyword evidence="4" id="KW-0411">Iron-sulfur</keyword>
<feature type="non-terminal residue" evidence="6">
    <location>
        <position position="1"/>
    </location>
</feature>
<evidence type="ECO:0000256" key="3">
    <source>
        <dbReference type="ARBA" id="ARBA00023004"/>
    </source>
</evidence>
<dbReference type="GO" id="GO:0046872">
    <property type="term" value="F:metal ion binding"/>
    <property type="evidence" value="ECO:0007669"/>
    <property type="project" value="UniProtKB-KW"/>
</dbReference>
<keyword evidence="1" id="KW-0004">4Fe-4S</keyword>
<dbReference type="PANTHER" id="PTHR43687">
    <property type="entry name" value="ADENYLYLSULFATE REDUCTASE, BETA SUBUNIT"/>
    <property type="match status" value="1"/>
</dbReference>
<comment type="caution">
    <text evidence="6">The sequence shown here is derived from an EMBL/GenBank/DDBJ whole genome shotgun (WGS) entry which is preliminary data.</text>
</comment>
<protein>
    <recommendedName>
        <fullName evidence="5">4Fe-4S ferredoxin-type domain-containing protein</fullName>
    </recommendedName>
</protein>
<reference evidence="6" key="1">
    <citation type="journal article" date="2014" name="Front. Microbiol.">
        <title>High frequency of phylogenetically diverse reductive dehalogenase-homologous genes in deep subseafloor sedimentary metagenomes.</title>
        <authorList>
            <person name="Kawai M."/>
            <person name="Futagami T."/>
            <person name="Toyoda A."/>
            <person name="Takaki Y."/>
            <person name="Nishi S."/>
            <person name="Hori S."/>
            <person name="Arai W."/>
            <person name="Tsubouchi T."/>
            <person name="Morono Y."/>
            <person name="Uchiyama I."/>
            <person name="Ito T."/>
            <person name="Fujiyama A."/>
            <person name="Inagaki F."/>
            <person name="Takami H."/>
        </authorList>
    </citation>
    <scope>NUCLEOTIDE SEQUENCE</scope>
    <source>
        <strain evidence="6">Expedition CK06-06</strain>
    </source>
</reference>